<evidence type="ECO:0000313" key="1">
    <source>
        <dbReference type="EMBL" id="VDP38815.1"/>
    </source>
</evidence>
<accession>A0A183A389</accession>
<protein>
    <submittedName>
        <fullName evidence="1 3">Uncharacterized protein</fullName>
    </submittedName>
</protein>
<gene>
    <name evidence="1" type="ORF">ECPE_LOCUS1424</name>
</gene>
<dbReference type="EMBL" id="UZAN01008963">
    <property type="protein sequence ID" value="VDP38815.1"/>
    <property type="molecule type" value="Genomic_DNA"/>
</dbReference>
<dbReference type="AlphaFoldDB" id="A0A183A389"/>
<reference evidence="1 2" key="2">
    <citation type="submission" date="2018-11" db="EMBL/GenBank/DDBJ databases">
        <authorList>
            <consortium name="Pathogen Informatics"/>
        </authorList>
    </citation>
    <scope>NUCLEOTIDE SEQUENCE [LARGE SCALE GENOMIC DNA]</scope>
    <source>
        <strain evidence="1 2">Egypt</strain>
    </source>
</reference>
<proteinExistence type="predicted"/>
<name>A0A183A389_9TREM</name>
<evidence type="ECO:0000313" key="3">
    <source>
        <dbReference type="WBParaSite" id="ECPE_0000142401-mRNA-1"/>
    </source>
</evidence>
<sequence>MNRLREYTAQMQLVPEHDTTDVEECWLGIIPDCYVSPSCSRICWFGSAEGLDSAPTMDNLAPAMVVERGYLHRFDYMRPHSGPG</sequence>
<keyword evidence="2" id="KW-1185">Reference proteome</keyword>
<dbReference type="Proteomes" id="UP000272942">
    <property type="component" value="Unassembled WGS sequence"/>
</dbReference>
<reference evidence="3" key="1">
    <citation type="submission" date="2016-06" db="UniProtKB">
        <authorList>
            <consortium name="WormBaseParasite"/>
        </authorList>
    </citation>
    <scope>IDENTIFICATION</scope>
</reference>
<organism evidence="3">
    <name type="scientific">Echinostoma caproni</name>
    <dbReference type="NCBI Taxonomy" id="27848"/>
    <lineage>
        <taxon>Eukaryota</taxon>
        <taxon>Metazoa</taxon>
        <taxon>Spiralia</taxon>
        <taxon>Lophotrochozoa</taxon>
        <taxon>Platyhelminthes</taxon>
        <taxon>Trematoda</taxon>
        <taxon>Digenea</taxon>
        <taxon>Plagiorchiida</taxon>
        <taxon>Echinostomata</taxon>
        <taxon>Echinostomatoidea</taxon>
        <taxon>Echinostomatidae</taxon>
        <taxon>Echinostoma</taxon>
    </lineage>
</organism>
<evidence type="ECO:0000313" key="2">
    <source>
        <dbReference type="Proteomes" id="UP000272942"/>
    </source>
</evidence>
<dbReference type="WBParaSite" id="ECPE_0000142401-mRNA-1">
    <property type="protein sequence ID" value="ECPE_0000142401-mRNA-1"/>
    <property type="gene ID" value="ECPE_0000142401"/>
</dbReference>